<evidence type="ECO:0000313" key="7">
    <source>
        <dbReference type="Ensembl" id="ENSACIP00000022606.1"/>
    </source>
</evidence>
<evidence type="ECO:0000256" key="4">
    <source>
        <dbReference type="ARBA" id="ARBA00023163"/>
    </source>
</evidence>
<dbReference type="SUPFAM" id="SSF46785">
    <property type="entry name" value="Winged helix' DNA-binding domain"/>
    <property type="match status" value="1"/>
</dbReference>
<evidence type="ECO:0000259" key="6">
    <source>
        <dbReference type="PROSITE" id="PS51507"/>
    </source>
</evidence>
<dbReference type="Pfam" id="PF10401">
    <property type="entry name" value="IRF-3"/>
    <property type="match status" value="1"/>
</dbReference>
<dbReference type="InterPro" id="IPR036390">
    <property type="entry name" value="WH_DNA-bd_sf"/>
</dbReference>
<protein>
    <submittedName>
        <fullName evidence="7">Interferon regulatory factor 3</fullName>
    </submittedName>
</protein>
<proteinExistence type="predicted"/>
<sequence length="465" mass="51877">MSHTKPLLIPWLREQINSGRYPGVHWTNPERTKFCIPWKHALRQDSSDTDSLIFKAWAEVSGNGRAHGDPSVWKRNFRSALRAKGFKLVDDNKNDAANPHKIFHWPEESASKAKSNAGSQEQDDTDLFADLGLPSQESQVIPCFEECLLLPEDAVFTAESAASPDILEECLKGMNIGPETEGTAGFEPPPEQQQLQNQVAIGGHPLPGQQQYPVMYEGAVSEAGLPEQPAHPIGGAEGGAYDEQLAAQFLQTMNKTRDGDNNFRTHFRISVYYRGVKVSEQVVENEAGVHLVYSGTVLDHKTGLSIVSLPSPGAMLDQTQASLTQRILNMLGDGLEVGVSGQVVYSQRRGESKAFWSFSKYDQTRQPREISKLHPQPLYMFRDFVRGIKDFIEEKASECPPCSLFFCIGEKWPDPDNRPWERKLIMVEVVLISMELLKNIAVENGASSLKSVELQMSLEEMMMES</sequence>
<dbReference type="CDD" id="cd00103">
    <property type="entry name" value="IRF"/>
    <property type="match status" value="1"/>
</dbReference>
<dbReference type="Pfam" id="PF00605">
    <property type="entry name" value="IRF"/>
    <property type="match status" value="1"/>
</dbReference>
<evidence type="ECO:0000256" key="2">
    <source>
        <dbReference type="ARBA" id="ARBA00023015"/>
    </source>
</evidence>
<dbReference type="SMART" id="SM00348">
    <property type="entry name" value="IRF"/>
    <property type="match status" value="1"/>
</dbReference>
<dbReference type="STRING" id="61819.ENSACIP00000022606"/>
<dbReference type="Gene3D" id="1.10.10.10">
    <property type="entry name" value="Winged helix-like DNA-binding domain superfamily/Winged helix DNA-binding domain"/>
    <property type="match status" value="1"/>
</dbReference>
<dbReference type="InterPro" id="IPR019471">
    <property type="entry name" value="Interferon_reg_factor-3"/>
</dbReference>
<dbReference type="GO" id="GO:0000981">
    <property type="term" value="F:DNA-binding transcription factor activity, RNA polymerase II-specific"/>
    <property type="evidence" value="ECO:0007669"/>
    <property type="project" value="TreeGrafter"/>
</dbReference>
<dbReference type="OMA" id="DRGVMGY"/>
<evidence type="ECO:0000256" key="3">
    <source>
        <dbReference type="ARBA" id="ARBA00023125"/>
    </source>
</evidence>
<evidence type="ECO:0000256" key="5">
    <source>
        <dbReference type="ARBA" id="ARBA00023242"/>
    </source>
</evidence>
<dbReference type="GO" id="GO:0002376">
    <property type="term" value="P:immune system process"/>
    <property type="evidence" value="ECO:0007669"/>
    <property type="project" value="TreeGrafter"/>
</dbReference>
<dbReference type="InterPro" id="IPR036388">
    <property type="entry name" value="WH-like_DNA-bd_sf"/>
</dbReference>
<dbReference type="AlphaFoldDB" id="A0A3Q0SHW7"/>
<dbReference type="Proteomes" id="UP000261340">
    <property type="component" value="Unplaced"/>
</dbReference>
<keyword evidence="5" id="KW-0539">Nucleus</keyword>
<reference evidence="7" key="2">
    <citation type="submission" date="2025-09" db="UniProtKB">
        <authorList>
            <consortium name="Ensembl"/>
        </authorList>
    </citation>
    <scope>IDENTIFICATION</scope>
</reference>
<dbReference type="GO" id="GO:0000978">
    <property type="term" value="F:RNA polymerase II cis-regulatory region sequence-specific DNA binding"/>
    <property type="evidence" value="ECO:0007669"/>
    <property type="project" value="TreeGrafter"/>
</dbReference>
<accession>A0A3Q0SHW7</accession>
<dbReference type="SMART" id="SM01243">
    <property type="entry name" value="IRF-3"/>
    <property type="match status" value="1"/>
</dbReference>
<keyword evidence="3" id="KW-0238">DNA-binding</keyword>
<dbReference type="Gene3D" id="2.60.200.10">
    <property type="match status" value="1"/>
</dbReference>
<dbReference type="FunFam" id="2.60.200.10:FF:000014">
    <property type="entry name" value="Interferon regulatory factor 3"/>
    <property type="match status" value="1"/>
</dbReference>
<feature type="domain" description="IRF tryptophan pentad repeat" evidence="6">
    <location>
        <begin position="5"/>
        <end position="107"/>
    </location>
</feature>
<dbReference type="GO" id="GO:0045893">
    <property type="term" value="P:positive regulation of DNA-templated transcription"/>
    <property type="evidence" value="ECO:0007669"/>
    <property type="project" value="UniProtKB-ARBA"/>
</dbReference>
<evidence type="ECO:0000256" key="1">
    <source>
        <dbReference type="ARBA" id="ARBA00004123"/>
    </source>
</evidence>
<name>A0A3Q0SHW7_AMPCI</name>
<dbReference type="Ensembl" id="ENSACIT00000023208.1">
    <property type="protein sequence ID" value="ENSACIP00000022606.1"/>
    <property type="gene ID" value="ENSACIG00000017587.1"/>
</dbReference>
<dbReference type="PRINTS" id="PR00267">
    <property type="entry name" value="INTFRNREGFCT"/>
</dbReference>
<dbReference type="PROSITE" id="PS51507">
    <property type="entry name" value="IRF_2"/>
    <property type="match status" value="1"/>
</dbReference>
<dbReference type="PANTHER" id="PTHR11949">
    <property type="entry name" value="INTERFERON REGULATORY FACTOR"/>
    <property type="match status" value="1"/>
</dbReference>
<reference evidence="7" key="1">
    <citation type="submission" date="2025-08" db="UniProtKB">
        <authorList>
            <consortium name="Ensembl"/>
        </authorList>
    </citation>
    <scope>IDENTIFICATION</scope>
</reference>
<organism evidence="7 8">
    <name type="scientific">Amphilophus citrinellus</name>
    <name type="common">Midas cichlid</name>
    <name type="synonym">Cichlasoma citrinellum</name>
    <dbReference type="NCBI Taxonomy" id="61819"/>
    <lineage>
        <taxon>Eukaryota</taxon>
        <taxon>Metazoa</taxon>
        <taxon>Chordata</taxon>
        <taxon>Craniata</taxon>
        <taxon>Vertebrata</taxon>
        <taxon>Euteleostomi</taxon>
        <taxon>Actinopterygii</taxon>
        <taxon>Neopterygii</taxon>
        <taxon>Teleostei</taxon>
        <taxon>Neoteleostei</taxon>
        <taxon>Acanthomorphata</taxon>
        <taxon>Ovalentaria</taxon>
        <taxon>Cichlomorphae</taxon>
        <taxon>Cichliformes</taxon>
        <taxon>Cichlidae</taxon>
        <taxon>New World cichlids</taxon>
        <taxon>Cichlasomatinae</taxon>
        <taxon>Heroini</taxon>
        <taxon>Amphilophus</taxon>
    </lineage>
</organism>
<dbReference type="PROSITE" id="PS00601">
    <property type="entry name" value="IRF_1"/>
    <property type="match status" value="1"/>
</dbReference>
<dbReference type="InterPro" id="IPR001346">
    <property type="entry name" value="Interferon_reg_fact_DNA-bd_dom"/>
</dbReference>
<dbReference type="GeneTree" id="ENSGT00940000160569"/>
<keyword evidence="4" id="KW-0804">Transcription</keyword>
<keyword evidence="8" id="KW-1185">Reference proteome</keyword>
<dbReference type="PANTHER" id="PTHR11949:SF1">
    <property type="entry name" value="INTERFERON REGULATORY FACTOR 3"/>
    <property type="match status" value="1"/>
</dbReference>
<dbReference type="InterPro" id="IPR017855">
    <property type="entry name" value="SMAD-like_dom_sf"/>
</dbReference>
<dbReference type="SUPFAM" id="SSF49879">
    <property type="entry name" value="SMAD/FHA domain"/>
    <property type="match status" value="1"/>
</dbReference>
<comment type="subcellular location">
    <subcellularLocation>
        <location evidence="1">Nucleus</location>
    </subcellularLocation>
</comment>
<dbReference type="GO" id="GO:0005634">
    <property type="term" value="C:nucleus"/>
    <property type="evidence" value="ECO:0007669"/>
    <property type="project" value="UniProtKB-SubCell"/>
</dbReference>
<dbReference type="InterPro" id="IPR008984">
    <property type="entry name" value="SMAD_FHA_dom_sf"/>
</dbReference>
<keyword evidence="2" id="KW-0805">Transcription regulation</keyword>
<evidence type="ECO:0000313" key="8">
    <source>
        <dbReference type="Proteomes" id="UP000261340"/>
    </source>
</evidence>
<dbReference type="InterPro" id="IPR019817">
    <property type="entry name" value="Interferon_reg_fac_CS"/>
</dbReference>